<dbReference type="Pfam" id="PF02627">
    <property type="entry name" value="CMD"/>
    <property type="match status" value="1"/>
</dbReference>
<feature type="domain" description="Carboxymuconolactone decarboxylase-like" evidence="1">
    <location>
        <begin position="60"/>
        <end position="120"/>
    </location>
</feature>
<dbReference type="PANTHER" id="PTHR34846">
    <property type="entry name" value="4-CARBOXYMUCONOLACTONE DECARBOXYLASE FAMILY PROTEIN (AFU_ORTHOLOGUE AFUA_6G11590)"/>
    <property type="match status" value="1"/>
</dbReference>
<dbReference type="RefSeq" id="WP_085093586.1">
    <property type="nucleotide sequence ID" value="NZ_LQPK01000006.1"/>
</dbReference>
<evidence type="ECO:0000259" key="1">
    <source>
        <dbReference type="Pfam" id="PF02627"/>
    </source>
</evidence>
<dbReference type="Proteomes" id="UP000193801">
    <property type="component" value="Unassembled WGS sequence"/>
</dbReference>
<protein>
    <recommendedName>
        <fullName evidence="1">Carboxymuconolactone decarboxylase-like domain-containing protein</fullName>
    </recommendedName>
</protein>
<dbReference type="Gene3D" id="1.20.1290.10">
    <property type="entry name" value="AhpD-like"/>
    <property type="match status" value="1"/>
</dbReference>
<dbReference type="PANTHER" id="PTHR34846:SF11">
    <property type="entry name" value="4-CARBOXYMUCONOLACTONE DECARBOXYLASE FAMILY PROTEIN (AFU_ORTHOLOGUE AFUA_6G11590)"/>
    <property type="match status" value="1"/>
</dbReference>
<evidence type="ECO:0000313" key="3">
    <source>
        <dbReference type="Proteomes" id="UP000193801"/>
    </source>
</evidence>
<evidence type="ECO:0000313" key="2">
    <source>
        <dbReference type="EMBL" id="ORW32747.1"/>
    </source>
</evidence>
<gene>
    <name evidence="2" type="ORF">AWB91_09660</name>
</gene>
<dbReference type="InterPro" id="IPR003779">
    <property type="entry name" value="CMD-like"/>
</dbReference>
<organism evidence="2 3">
    <name type="scientific">Mycobacterium paraense</name>
    <dbReference type="NCBI Taxonomy" id="767916"/>
    <lineage>
        <taxon>Bacteria</taxon>
        <taxon>Bacillati</taxon>
        <taxon>Actinomycetota</taxon>
        <taxon>Actinomycetes</taxon>
        <taxon>Mycobacteriales</taxon>
        <taxon>Mycobacteriaceae</taxon>
        <taxon>Mycobacterium</taxon>
        <taxon>Mycobacterium simiae complex</taxon>
    </lineage>
</organism>
<name>A0ABX3VRZ3_9MYCO</name>
<keyword evidence="3" id="KW-1185">Reference proteome</keyword>
<accession>A0ABX3VRZ3</accession>
<sequence>MSDRLPRIPFDELDACQRELYDRITGGLRATSTPHFPLTAHDGTLNGPFGVMVHGPVLGSILEQLGTAIRYHTALSPRQREIAILHVAQAERSEFEWWAHTRVGRNVGLTAAELDELSRGDFVGQDDVERASAAFCRILLGEGNLTDHEFANFAAALCPSTMIELTVLVGYYRMLAQLMSVFDIGLPPDALIDNG</sequence>
<proteinExistence type="predicted"/>
<dbReference type="EMBL" id="LQPK01000006">
    <property type="protein sequence ID" value="ORW32747.1"/>
    <property type="molecule type" value="Genomic_DNA"/>
</dbReference>
<reference evidence="2 3" key="1">
    <citation type="journal article" date="2015" name="Emerg. Microbes Infect.">
        <title>Characterization of 17 strains belonging to the Mycobacterium simiae complex and description of Mycobacterium paraense sp. nov.</title>
        <authorList>
            <person name="Fusco da Costa A.R."/>
            <person name="Fedrizzi T."/>
            <person name="Lopes M.L."/>
            <person name="Pecorari M."/>
            <person name="Oliveira da Costa W.L."/>
            <person name="Giacobazzi E."/>
            <person name="da Costa Bahia J.R."/>
            <person name="De Sanctis V."/>
            <person name="Batista Lima K.V."/>
            <person name="Bertorelli R."/>
            <person name="Grottola A."/>
            <person name="Fabio A."/>
            <person name="Mariottini A."/>
            <person name="Ferretti P."/>
            <person name="Di Leva F."/>
            <person name="Fregni Serpini G."/>
            <person name="Tagliazucchi S."/>
            <person name="Rumpianesi F."/>
            <person name="Jousson O."/>
            <person name="Segata N."/>
            <person name="Tortoli E."/>
        </authorList>
    </citation>
    <scope>NUCLEOTIDE SEQUENCE [LARGE SCALE GENOMIC DNA]</scope>
    <source>
        <strain evidence="2 3">FI-07156</strain>
    </source>
</reference>
<comment type="caution">
    <text evidence="2">The sequence shown here is derived from an EMBL/GenBank/DDBJ whole genome shotgun (WGS) entry which is preliminary data.</text>
</comment>
<dbReference type="SUPFAM" id="SSF69118">
    <property type="entry name" value="AhpD-like"/>
    <property type="match status" value="1"/>
</dbReference>
<dbReference type="InterPro" id="IPR029032">
    <property type="entry name" value="AhpD-like"/>
</dbReference>